<dbReference type="Proteomes" id="UP001142374">
    <property type="component" value="Unassembled WGS sequence"/>
</dbReference>
<evidence type="ECO:0000313" key="2">
    <source>
        <dbReference type="Proteomes" id="UP001142374"/>
    </source>
</evidence>
<organism evidence="1 2">
    <name type="scientific">Streptomyces telluris</name>
    <dbReference type="NCBI Taxonomy" id="2720021"/>
    <lineage>
        <taxon>Bacteria</taxon>
        <taxon>Bacillati</taxon>
        <taxon>Actinomycetota</taxon>
        <taxon>Actinomycetes</taxon>
        <taxon>Kitasatosporales</taxon>
        <taxon>Streptomycetaceae</taxon>
        <taxon>Streptomyces</taxon>
    </lineage>
</organism>
<dbReference type="RefSeq" id="WP_168096575.1">
    <property type="nucleotide sequence ID" value="NZ_JAATER010000713.1"/>
</dbReference>
<protein>
    <submittedName>
        <fullName evidence="1">Uncharacterized protein</fullName>
    </submittedName>
</protein>
<dbReference type="EMBL" id="JANIID010000018">
    <property type="protein sequence ID" value="MCQ8772104.1"/>
    <property type="molecule type" value="Genomic_DNA"/>
</dbReference>
<reference evidence="1" key="1">
    <citation type="submission" date="2022-06" db="EMBL/GenBank/DDBJ databases">
        <title>WGS of actinobacteria.</title>
        <authorList>
            <person name="Thawai C."/>
        </authorList>
    </citation>
    <scope>NUCLEOTIDE SEQUENCE</scope>
    <source>
        <strain evidence="1">AA8</strain>
    </source>
</reference>
<evidence type="ECO:0000313" key="1">
    <source>
        <dbReference type="EMBL" id="MCQ8772104.1"/>
    </source>
</evidence>
<gene>
    <name evidence="1" type="ORF">NQU55_20350</name>
</gene>
<accession>A0A9X2LJI6</accession>
<comment type="caution">
    <text evidence="1">The sequence shown here is derived from an EMBL/GenBank/DDBJ whole genome shotgun (WGS) entry which is preliminary data.</text>
</comment>
<dbReference type="AlphaFoldDB" id="A0A9X2LJI6"/>
<proteinExistence type="predicted"/>
<name>A0A9X2LJI6_9ACTN</name>
<keyword evidence="2" id="KW-1185">Reference proteome</keyword>
<sequence length="64" mass="6824">MSQIYEVAEAAVKSIALAVYLSPYGVLGEIIHHQLADVDRPGMVVAQPGRASLEAPDQPPPLRS</sequence>